<reference evidence="1 2" key="1">
    <citation type="submission" date="2019-07" db="EMBL/GenBank/DDBJ databases">
        <title>Insights of Desulfuromonas acetexigens electromicrobiology.</title>
        <authorList>
            <person name="Katuri K."/>
            <person name="Sapireddy V."/>
            <person name="Shaw D.R."/>
            <person name="Saikaly P."/>
        </authorList>
    </citation>
    <scope>NUCLEOTIDE SEQUENCE [LARGE SCALE GENOMIC DNA]</scope>
    <source>
        <strain evidence="1 2">2873</strain>
    </source>
</reference>
<dbReference type="RefSeq" id="WP_092057208.1">
    <property type="nucleotide sequence ID" value="NZ_FOJJ01000034.1"/>
</dbReference>
<gene>
    <name evidence="1" type="ORF">FL622_06440</name>
</gene>
<accession>A0A550JG95</accession>
<proteinExistence type="predicted"/>
<protein>
    <recommendedName>
        <fullName evidence="3">Zinc-ribbon domain-containing protein</fullName>
    </recommendedName>
</protein>
<comment type="caution">
    <text evidence="1">The sequence shown here is derived from an EMBL/GenBank/DDBJ whole genome shotgun (WGS) entry which is preliminary data.</text>
</comment>
<keyword evidence="2" id="KW-1185">Reference proteome</keyword>
<dbReference type="Gene3D" id="3.40.960.10">
    <property type="entry name" value="VSR Endonuclease"/>
    <property type="match status" value="1"/>
</dbReference>
<evidence type="ECO:0000313" key="1">
    <source>
        <dbReference type="EMBL" id="TRO82213.1"/>
    </source>
</evidence>
<sequence length="529" mass="59030">MRIPQNEAEWSQFLQQAGLELLAYVPAAATDQALLSIRCHSCRAEEHSVRAGNLIRRKVLCRKCSPRQSYTTERIKDVIAANGGLYLGGEVTSKESLVWMNCPGCGREATKTAHDVIRRPESCAQCRLEKARKTVLTVNQNLAKAQQIAAERGGKCLTTEPLISTTDPLRWECAMGHTWEATLGSVDGQGTWCPTCNTSRSENLVRAILEAAFDVPFPRQHPAFLQGLELDGFSSELNLAFEANGVQHHQRSPMFHASEQDFQKQQERDHKKQELCREAGITLLVIPHSVTDVGALETRGYIAEQLAVHGFVPPHDPMTVEIDPRKIYDRSQDETYQMFVEIVAQNGGTFDPADYLGVSRPLQVTCENGHTTLRIPNLILKGHWCAVCAGSSRHDLEHIRQELGKEGWSLASEENVEYRNAHQTLPMVCPSGHRVNRTWNAWKNGGRSCRECRREAIGAGFLEKMSTRGFAIDLDNQDYVEGSQIVAGTCRECSGTVEMTIIQWKVLAKCPECGRALPAYHPCLERKKA</sequence>
<dbReference type="AlphaFoldDB" id="A0A550JG95"/>
<dbReference type="Proteomes" id="UP000317155">
    <property type="component" value="Unassembled WGS sequence"/>
</dbReference>
<dbReference type="OrthoDB" id="9800801at2"/>
<dbReference type="EMBL" id="VJVV01000004">
    <property type="protein sequence ID" value="TRO82213.1"/>
    <property type="molecule type" value="Genomic_DNA"/>
</dbReference>
<name>A0A550JG95_9BACT</name>
<evidence type="ECO:0000313" key="2">
    <source>
        <dbReference type="Proteomes" id="UP000317155"/>
    </source>
</evidence>
<evidence type="ECO:0008006" key="3">
    <source>
        <dbReference type="Google" id="ProtNLM"/>
    </source>
</evidence>
<organism evidence="1 2">
    <name type="scientific">Trichloromonas acetexigens</name>
    <dbReference type="NCBI Taxonomy" id="38815"/>
    <lineage>
        <taxon>Bacteria</taxon>
        <taxon>Pseudomonadati</taxon>
        <taxon>Thermodesulfobacteriota</taxon>
        <taxon>Desulfuromonadia</taxon>
        <taxon>Desulfuromonadales</taxon>
        <taxon>Trichloromonadaceae</taxon>
        <taxon>Trichloromonas</taxon>
    </lineage>
</organism>